<dbReference type="SUPFAM" id="SSF55681">
    <property type="entry name" value="Class II aaRS and biotin synthetases"/>
    <property type="match status" value="1"/>
</dbReference>
<accession>X1L1G9</accession>
<evidence type="ECO:0000313" key="1">
    <source>
        <dbReference type="EMBL" id="GAH96294.1"/>
    </source>
</evidence>
<sequence length="35" mass="4309">MWYQIQMKFTDEPRPKGAVLRLRQFIMKDSYCSLK</sequence>
<reference evidence="1" key="1">
    <citation type="journal article" date="2014" name="Front. Microbiol.">
        <title>High frequency of phylogenetically diverse reductive dehalogenase-homologous genes in deep subseafloor sedimentary metagenomes.</title>
        <authorList>
            <person name="Kawai M."/>
            <person name="Futagami T."/>
            <person name="Toyoda A."/>
            <person name="Takaki Y."/>
            <person name="Nishi S."/>
            <person name="Hori S."/>
            <person name="Arai W."/>
            <person name="Tsubouchi T."/>
            <person name="Morono Y."/>
            <person name="Uchiyama I."/>
            <person name="Ito T."/>
            <person name="Fujiyama A."/>
            <person name="Inagaki F."/>
            <person name="Takami H."/>
        </authorList>
    </citation>
    <scope>NUCLEOTIDE SEQUENCE</scope>
    <source>
        <strain evidence="1">Expedition CK06-06</strain>
    </source>
</reference>
<gene>
    <name evidence="1" type="ORF">S03H2_73041</name>
</gene>
<comment type="caution">
    <text evidence="1">The sequence shown here is derived from an EMBL/GenBank/DDBJ whole genome shotgun (WGS) entry which is preliminary data.</text>
</comment>
<protein>
    <submittedName>
        <fullName evidence="1">Uncharacterized protein</fullName>
    </submittedName>
</protein>
<dbReference type="EMBL" id="BARU01049790">
    <property type="protein sequence ID" value="GAH96294.1"/>
    <property type="molecule type" value="Genomic_DNA"/>
</dbReference>
<dbReference type="AlphaFoldDB" id="X1L1G9"/>
<dbReference type="Gene3D" id="3.30.930.10">
    <property type="entry name" value="Bira Bifunctional Protein, Domain 2"/>
    <property type="match status" value="1"/>
</dbReference>
<organism evidence="1">
    <name type="scientific">marine sediment metagenome</name>
    <dbReference type="NCBI Taxonomy" id="412755"/>
    <lineage>
        <taxon>unclassified sequences</taxon>
        <taxon>metagenomes</taxon>
        <taxon>ecological metagenomes</taxon>
    </lineage>
</organism>
<name>X1L1G9_9ZZZZ</name>
<feature type="non-terminal residue" evidence="1">
    <location>
        <position position="35"/>
    </location>
</feature>
<dbReference type="InterPro" id="IPR045864">
    <property type="entry name" value="aa-tRNA-synth_II/BPL/LPL"/>
</dbReference>
<proteinExistence type="predicted"/>